<feature type="domain" description="Potassium/proton antiporter subunit KhtT-like N-terminal" evidence="1">
    <location>
        <begin position="1"/>
        <end position="78"/>
    </location>
</feature>
<dbReference type="AlphaFoldDB" id="A0A931DTY3"/>
<reference evidence="2" key="1">
    <citation type="submission" date="2020-11" db="EMBL/GenBank/DDBJ databases">
        <title>Sequencing the genomes of 1000 actinobacteria strains.</title>
        <authorList>
            <person name="Klenk H.-P."/>
        </authorList>
    </citation>
    <scope>NUCLEOTIDE SEQUENCE</scope>
    <source>
        <strain evidence="2">DSM 43175</strain>
    </source>
</reference>
<name>A0A931DTY3_9ACTN</name>
<dbReference type="Proteomes" id="UP000614047">
    <property type="component" value="Unassembled WGS sequence"/>
</dbReference>
<keyword evidence="3" id="KW-1185">Reference proteome</keyword>
<accession>A0A931DTY3</accession>
<dbReference type="EMBL" id="JADOUA010000001">
    <property type="protein sequence ID" value="MBG6093841.1"/>
    <property type="molecule type" value="Genomic_DNA"/>
</dbReference>
<comment type="caution">
    <text evidence="2">The sequence shown here is derived from an EMBL/GenBank/DDBJ whole genome shotgun (WGS) entry which is preliminary data.</text>
</comment>
<gene>
    <name evidence="2" type="ORF">IW256_007954</name>
</gene>
<organism evidence="2 3">
    <name type="scientific">Actinomadura viridis</name>
    <dbReference type="NCBI Taxonomy" id="58110"/>
    <lineage>
        <taxon>Bacteria</taxon>
        <taxon>Bacillati</taxon>
        <taxon>Actinomycetota</taxon>
        <taxon>Actinomycetes</taxon>
        <taxon>Streptosporangiales</taxon>
        <taxon>Thermomonosporaceae</taxon>
        <taxon>Actinomadura</taxon>
    </lineage>
</organism>
<evidence type="ECO:0000313" key="2">
    <source>
        <dbReference type="EMBL" id="MBG6093841.1"/>
    </source>
</evidence>
<evidence type="ECO:0000313" key="3">
    <source>
        <dbReference type="Proteomes" id="UP000614047"/>
    </source>
</evidence>
<evidence type="ECO:0000259" key="1">
    <source>
        <dbReference type="Pfam" id="PF25991"/>
    </source>
</evidence>
<sequence>MQITSVTVPGAGVLHHVANRRGQRLAVLVRHSGERELFVYDTAPEGPVPVPADGSDRPVGGIELDGDEADQLAQLLQDQPVADRLAALERRLAELAATAPHHPH</sequence>
<dbReference type="Pfam" id="PF25991">
    <property type="entry name" value="KhtT_N"/>
    <property type="match status" value="1"/>
</dbReference>
<dbReference type="InterPro" id="IPR058776">
    <property type="entry name" value="KhtT-like_N"/>
</dbReference>
<protein>
    <submittedName>
        <fullName evidence="2">K+/H+ antiporter YhaU regulatory subunit KhtT</fullName>
    </submittedName>
</protein>
<dbReference type="RefSeq" id="WP_197015849.1">
    <property type="nucleotide sequence ID" value="NZ_BAABES010000003.1"/>
</dbReference>
<proteinExistence type="predicted"/>